<evidence type="ECO:0000313" key="11">
    <source>
        <dbReference type="Proteomes" id="UP001474421"/>
    </source>
</evidence>
<dbReference type="PANTHER" id="PTHR45899:SF1">
    <property type="entry name" value="ARF-GAP WITH RHO-GAP DOMAIN, ANK REPEAT AND PH DOMAIN-CONTAINING PROTEIN 2"/>
    <property type="match status" value="1"/>
</dbReference>
<dbReference type="SMART" id="SM00105">
    <property type="entry name" value="ArfGap"/>
    <property type="match status" value="1"/>
</dbReference>
<evidence type="ECO:0000256" key="3">
    <source>
        <dbReference type="ARBA" id="ARBA00022490"/>
    </source>
</evidence>
<dbReference type="FunFam" id="1.10.220.150:FF:000006">
    <property type="entry name" value="arf-GAP with Rho-GAP domain, ANK repeat and PH domain-containing protein 3"/>
    <property type="match status" value="1"/>
</dbReference>
<dbReference type="InterPro" id="IPR001849">
    <property type="entry name" value="PH_domain"/>
</dbReference>
<dbReference type="InterPro" id="IPR001164">
    <property type="entry name" value="ArfGAP_dom"/>
</dbReference>
<accession>A0AAW1BB52</accession>
<dbReference type="InterPro" id="IPR038508">
    <property type="entry name" value="ArfGAP_dom_sf"/>
</dbReference>
<evidence type="ECO:0000256" key="1">
    <source>
        <dbReference type="ARBA" id="ARBA00004496"/>
    </source>
</evidence>
<dbReference type="AlphaFoldDB" id="A0AAW1BB52"/>
<feature type="domain" description="PH" evidence="7">
    <location>
        <begin position="51"/>
        <end position="143"/>
    </location>
</feature>
<feature type="domain" description="PH" evidence="7">
    <location>
        <begin position="1"/>
        <end position="38"/>
    </location>
</feature>
<dbReference type="GO" id="GO:0005737">
    <property type="term" value="C:cytoplasm"/>
    <property type="evidence" value="ECO:0007669"/>
    <property type="project" value="UniProtKB-SubCell"/>
</dbReference>
<dbReference type="SUPFAM" id="SSF57863">
    <property type="entry name" value="ArfGap/RecO-like zinc finger"/>
    <property type="match status" value="1"/>
</dbReference>
<dbReference type="Gene3D" id="1.10.220.150">
    <property type="entry name" value="Arf GTPase activating protein"/>
    <property type="match status" value="1"/>
</dbReference>
<dbReference type="Pfam" id="PF00169">
    <property type="entry name" value="PH"/>
    <property type="match status" value="2"/>
</dbReference>
<keyword evidence="5" id="KW-0677">Repeat</keyword>
<name>A0AAW1BB52_CROAD</name>
<dbReference type="GO" id="GO:0007165">
    <property type="term" value="P:signal transduction"/>
    <property type="evidence" value="ECO:0007669"/>
    <property type="project" value="InterPro"/>
</dbReference>
<feature type="domain" description="PH" evidence="7">
    <location>
        <begin position="385"/>
        <end position="467"/>
    </location>
</feature>
<protein>
    <submittedName>
        <fullName evidence="10">Arf-GAP with Rho-GAP domain ANK repeat and PH domain-containing protein 2-like</fullName>
    </submittedName>
</protein>
<keyword evidence="6" id="KW-0863">Zinc-finger</keyword>
<dbReference type="CDD" id="cd04385">
    <property type="entry name" value="RhoGAP_ARAP"/>
    <property type="match status" value="1"/>
</dbReference>
<dbReference type="Gene3D" id="1.10.555.10">
    <property type="entry name" value="Rho GTPase activation protein"/>
    <property type="match status" value="1"/>
</dbReference>
<keyword evidence="2" id="KW-0343">GTPase activation</keyword>
<dbReference type="GO" id="GO:0005547">
    <property type="term" value="F:phosphatidylinositol-3,4,5-trisphosphate binding"/>
    <property type="evidence" value="ECO:0007669"/>
    <property type="project" value="InterPro"/>
</dbReference>
<evidence type="ECO:0000256" key="6">
    <source>
        <dbReference type="PROSITE-ProRule" id="PRU00288"/>
    </source>
</evidence>
<dbReference type="InterPro" id="IPR037278">
    <property type="entry name" value="ARFGAP/RecO"/>
</dbReference>
<dbReference type="GO" id="GO:0008270">
    <property type="term" value="F:zinc ion binding"/>
    <property type="evidence" value="ECO:0007669"/>
    <property type="project" value="UniProtKB-KW"/>
</dbReference>
<feature type="domain" description="PH" evidence="7">
    <location>
        <begin position="478"/>
        <end position="576"/>
    </location>
</feature>
<evidence type="ECO:0000313" key="10">
    <source>
        <dbReference type="EMBL" id="KAK9399172.1"/>
    </source>
</evidence>
<evidence type="ECO:0000256" key="4">
    <source>
        <dbReference type="ARBA" id="ARBA00022553"/>
    </source>
</evidence>
<dbReference type="PROSITE" id="PS50115">
    <property type="entry name" value="ARFGAP"/>
    <property type="match status" value="1"/>
</dbReference>
<dbReference type="Proteomes" id="UP001474421">
    <property type="component" value="Unassembled WGS sequence"/>
</dbReference>
<dbReference type="PRINTS" id="PR00405">
    <property type="entry name" value="REVINTRACTNG"/>
</dbReference>
<sequence>MHGDNKFEVVTAHRIFVFRAEKEEERNNWVTAIFTALRTLPAISRARTAVPPEKSGYLELKGYKAKIFTLLQGNSVWICKNNQDFKSGYGITVIPMNVANVRQIDRAAKQSFEIITPYRSFSFTAESEKDKQDWIEALQQSIAETLSDYEVAEKIWFNESNRICADCKAPDPDWASINLCVVICKKCAGQHRSLGPRDSKVRSLKMDASVWTNELIELFIVIGNERANSFWEGNLQPDEKLQVDAPADRRLTFITQKYKEGKFRKITLLSKTKEELNKALCAAVIKLDVLETMMLLFSGADVMCATGDPVFSTPYLLAKKSGQRLQMEFLHHNKFSDFSSCDGHANTISSPNSPLLSFLYDNLYMVSFNPSKLFIERKIKEECSRRWCVLESGFLSYYENEKMATPSGTLDISEVICLVIHKSEDTLPMGAMFTFEIYLLSERAFLFGAETAHSQRKWTRAIAKHFVPELAQGLQERETDVIGQLFYKDCQDLDNWKKGWFALEKTSLYFYLKLENSQENSMHLRRLQELTISSCVQNGEKTDVLLLVEKGRTLYIRGHTKLDFTVWRSAIEKAAGTDGNMLEDQQLSKNDVPIIVTSCIAFVTQYGLGSKHIYLKNGNPLCIRELLEDFKKDARSVKLRTGKNRLEDVTDTLKCFLSEIDDALLTKELYPFWISALDTLDDKERVRKYSSFIRTLPPINQATLAALMEHLYRVQKCSEINLMDPHHLAMALSSCLFQTKGQTSEEVDVVEDLIINYVQLFDAKGVVTSLVSSP</sequence>
<keyword evidence="3" id="KW-0963">Cytoplasm</keyword>
<proteinExistence type="predicted"/>
<dbReference type="Pfam" id="PF01412">
    <property type="entry name" value="ArfGap"/>
    <property type="match status" value="1"/>
</dbReference>
<keyword evidence="4" id="KW-0597">Phosphoprotein</keyword>
<evidence type="ECO:0000259" key="9">
    <source>
        <dbReference type="PROSITE" id="PS50238"/>
    </source>
</evidence>
<dbReference type="InterPro" id="IPR037858">
    <property type="entry name" value="RhoGAP_ARAP"/>
</dbReference>
<keyword evidence="6" id="KW-0862">Zinc</keyword>
<keyword evidence="6" id="KW-0479">Metal-binding</keyword>
<dbReference type="PANTHER" id="PTHR45899">
    <property type="entry name" value="RHO GTPASE ACTIVATING PROTEIN AT 15B, ISOFORM C"/>
    <property type="match status" value="1"/>
</dbReference>
<feature type="domain" description="Arf-GAP" evidence="8">
    <location>
        <begin position="140"/>
        <end position="275"/>
    </location>
</feature>
<evidence type="ECO:0000256" key="2">
    <source>
        <dbReference type="ARBA" id="ARBA00022468"/>
    </source>
</evidence>
<dbReference type="CDD" id="cd08856">
    <property type="entry name" value="ArfGap_ARAP2"/>
    <property type="match status" value="1"/>
</dbReference>
<dbReference type="GO" id="GO:0005096">
    <property type="term" value="F:GTPase activator activity"/>
    <property type="evidence" value="ECO:0007669"/>
    <property type="project" value="UniProtKB-KW"/>
</dbReference>
<comment type="subcellular location">
    <subcellularLocation>
        <location evidence="1">Cytoplasm</location>
    </subcellularLocation>
</comment>
<dbReference type="SMART" id="SM00324">
    <property type="entry name" value="RhoGAP"/>
    <property type="match status" value="1"/>
</dbReference>
<feature type="domain" description="Rho-GAP" evidence="9">
    <location>
        <begin position="580"/>
        <end position="761"/>
    </location>
</feature>
<dbReference type="InterPro" id="IPR008936">
    <property type="entry name" value="Rho_GTPase_activation_prot"/>
</dbReference>
<gene>
    <name evidence="10" type="ORF">NXF25_014141</name>
</gene>
<dbReference type="PROSITE" id="PS50238">
    <property type="entry name" value="RHOGAP"/>
    <property type="match status" value="1"/>
</dbReference>
<dbReference type="Pfam" id="PF00620">
    <property type="entry name" value="RhoGAP"/>
    <property type="match status" value="1"/>
</dbReference>
<organism evidence="10 11">
    <name type="scientific">Crotalus adamanteus</name>
    <name type="common">Eastern diamondback rattlesnake</name>
    <dbReference type="NCBI Taxonomy" id="8729"/>
    <lineage>
        <taxon>Eukaryota</taxon>
        <taxon>Metazoa</taxon>
        <taxon>Chordata</taxon>
        <taxon>Craniata</taxon>
        <taxon>Vertebrata</taxon>
        <taxon>Euteleostomi</taxon>
        <taxon>Lepidosauria</taxon>
        <taxon>Squamata</taxon>
        <taxon>Bifurcata</taxon>
        <taxon>Unidentata</taxon>
        <taxon>Episquamata</taxon>
        <taxon>Toxicofera</taxon>
        <taxon>Serpentes</taxon>
        <taxon>Colubroidea</taxon>
        <taxon>Viperidae</taxon>
        <taxon>Crotalinae</taxon>
        <taxon>Crotalus</taxon>
    </lineage>
</organism>
<dbReference type="SMART" id="SM00233">
    <property type="entry name" value="PH"/>
    <property type="match status" value="3"/>
</dbReference>
<dbReference type="InterPro" id="IPR011993">
    <property type="entry name" value="PH-like_dom_sf"/>
</dbReference>
<evidence type="ECO:0000259" key="8">
    <source>
        <dbReference type="PROSITE" id="PS50115"/>
    </source>
</evidence>
<dbReference type="EMBL" id="JAOTOJ010000007">
    <property type="protein sequence ID" value="KAK9399172.1"/>
    <property type="molecule type" value="Genomic_DNA"/>
</dbReference>
<dbReference type="SUPFAM" id="SSF48350">
    <property type="entry name" value="GTPase activation domain, GAP"/>
    <property type="match status" value="1"/>
</dbReference>
<evidence type="ECO:0000256" key="5">
    <source>
        <dbReference type="ARBA" id="ARBA00022737"/>
    </source>
</evidence>
<evidence type="ECO:0000259" key="7">
    <source>
        <dbReference type="PROSITE" id="PS50003"/>
    </source>
</evidence>
<dbReference type="SUPFAM" id="SSF50729">
    <property type="entry name" value="PH domain-like"/>
    <property type="match status" value="4"/>
</dbReference>
<dbReference type="Gene3D" id="2.30.29.30">
    <property type="entry name" value="Pleckstrin-homology domain (PH domain)/Phosphotyrosine-binding domain (PTB)"/>
    <property type="match status" value="4"/>
</dbReference>
<dbReference type="InterPro" id="IPR052227">
    <property type="entry name" value="Arf-Rho-GAP_ANK-PH_domain"/>
</dbReference>
<comment type="caution">
    <text evidence="10">The sequence shown here is derived from an EMBL/GenBank/DDBJ whole genome shotgun (WGS) entry which is preliminary data.</text>
</comment>
<reference evidence="10 11" key="1">
    <citation type="journal article" date="2024" name="Proc. Natl. Acad. Sci. U.S.A.">
        <title>The genetic regulatory architecture and epigenomic basis for age-related changes in rattlesnake venom.</title>
        <authorList>
            <person name="Hogan M.P."/>
            <person name="Holding M.L."/>
            <person name="Nystrom G.S."/>
            <person name="Colston T.J."/>
            <person name="Bartlett D.A."/>
            <person name="Mason A.J."/>
            <person name="Ellsworth S.A."/>
            <person name="Rautsaw R.M."/>
            <person name="Lawrence K.C."/>
            <person name="Strickland J.L."/>
            <person name="He B."/>
            <person name="Fraser P."/>
            <person name="Margres M.J."/>
            <person name="Gilbert D.M."/>
            <person name="Gibbs H.L."/>
            <person name="Parkinson C.L."/>
            <person name="Rokyta D.R."/>
        </authorList>
    </citation>
    <scope>NUCLEOTIDE SEQUENCE [LARGE SCALE GENOMIC DNA]</scope>
    <source>
        <strain evidence="10">DRR0105</strain>
    </source>
</reference>
<dbReference type="InterPro" id="IPR000198">
    <property type="entry name" value="RhoGAP_dom"/>
</dbReference>
<dbReference type="PROSITE" id="PS50003">
    <property type="entry name" value="PH_DOMAIN"/>
    <property type="match status" value="4"/>
</dbReference>
<keyword evidence="11" id="KW-1185">Reference proteome</keyword>